<keyword evidence="3" id="KW-1185">Reference proteome</keyword>
<dbReference type="EMBL" id="JAGDFL010000185">
    <property type="protein sequence ID" value="KAG7395838.1"/>
    <property type="molecule type" value="Genomic_DNA"/>
</dbReference>
<proteinExistence type="predicted"/>
<gene>
    <name evidence="2" type="primary">MCM9_2</name>
    <name evidence="2" type="ORF">PHYBOEH_003131</name>
</gene>
<comment type="caution">
    <text evidence="2">The sequence shown here is derived from an EMBL/GenBank/DDBJ whole genome shotgun (WGS) entry which is preliminary data.</text>
</comment>
<keyword evidence="2" id="KW-0378">Hydrolase</keyword>
<evidence type="ECO:0000256" key="1">
    <source>
        <dbReference type="SAM" id="MobiDB-lite"/>
    </source>
</evidence>
<dbReference type="OrthoDB" id="109916at2759"/>
<keyword evidence="2" id="KW-0067">ATP-binding</keyword>
<keyword evidence="2" id="KW-0547">Nucleotide-binding</keyword>
<reference evidence="2" key="1">
    <citation type="submission" date="2021-02" db="EMBL/GenBank/DDBJ databases">
        <authorList>
            <person name="Palmer J.M."/>
        </authorList>
    </citation>
    <scope>NUCLEOTIDE SEQUENCE</scope>
    <source>
        <strain evidence="2">SCRP23</strain>
    </source>
</reference>
<protein>
    <submittedName>
        <fullName evidence="2">DNA helicase mcm9</fullName>
    </submittedName>
</protein>
<organism evidence="2 3">
    <name type="scientific">Phytophthora boehmeriae</name>
    <dbReference type="NCBI Taxonomy" id="109152"/>
    <lineage>
        <taxon>Eukaryota</taxon>
        <taxon>Sar</taxon>
        <taxon>Stramenopiles</taxon>
        <taxon>Oomycota</taxon>
        <taxon>Peronosporomycetes</taxon>
        <taxon>Peronosporales</taxon>
        <taxon>Peronosporaceae</taxon>
        <taxon>Phytophthora</taxon>
    </lineage>
</organism>
<dbReference type="AlphaFoldDB" id="A0A8T1WU87"/>
<accession>A0A8T1WU87</accession>
<evidence type="ECO:0000313" key="3">
    <source>
        <dbReference type="Proteomes" id="UP000693981"/>
    </source>
</evidence>
<keyword evidence="2" id="KW-0347">Helicase</keyword>
<feature type="region of interest" description="Disordered" evidence="1">
    <location>
        <begin position="61"/>
        <end position="84"/>
    </location>
</feature>
<name>A0A8T1WU87_9STRA</name>
<dbReference type="GO" id="GO:0004386">
    <property type="term" value="F:helicase activity"/>
    <property type="evidence" value="ECO:0007669"/>
    <property type="project" value="UniProtKB-KW"/>
</dbReference>
<dbReference type="Proteomes" id="UP000693981">
    <property type="component" value="Unassembled WGS sequence"/>
</dbReference>
<sequence>MGLAIILREKTRWVVSKLPFKKFRSKKRSRKAQEATELQPIALAGASKGFTGSSRQCNVFSRTPSGAHHEQWTDSSGGGSSSVVDSKWQMCRMCERTFMPLSLSRQYSDFCSLDCKSAFMLGRNNA</sequence>
<evidence type="ECO:0000313" key="2">
    <source>
        <dbReference type="EMBL" id="KAG7395838.1"/>
    </source>
</evidence>